<evidence type="ECO:0000256" key="3">
    <source>
        <dbReference type="ARBA" id="ARBA00023445"/>
    </source>
</evidence>
<organism evidence="10 11">
    <name type="scientific">Symbiochloris irregularis</name>
    <dbReference type="NCBI Taxonomy" id="706552"/>
    <lineage>
        <taxon>Eukaryota</taxon>
        <taxon>Viridiplantae</taxon>
        <taxon>Chlorophyta</taxon>
        <taxon>core chlorophytes</taxon>
        <taxon>Trebouxiophyceae</taxon>
        <taxon>Trebouxiales</taxon>
        <taxon>Trebouxiaceae</taxon>
        <taxon>Symbiochloris</taxon>
    </lineage>
</organism>
<evidence type="ECO:0000313" key="11">
    <source>
        <dbReference type="Proteomes" id="UP001465755"/>
    </source>
</evidence>
<evidence type="ECO:0000256" key="8">
    <source>
        <dbReference type="ARBA" id="ARBA00049132"/>
    </source>
</evidence>
<name>A0AAW1PC10_9CHLO</name>
<dbReference type="GO" id="GO:0009813">
    <property type="term" value="P:flavonoid biosynthetic process"/>
    <property type="evidence" value="ECO:0007669"/>
    <property type="project" value="UniProtKB-KW"/>
</dbReference>
<dbReference type="Gene3D" id="3.40.50.720">
    <property type="entry name" value="NAD(P)-binding Rossmann-like Domain"/>
    <property type="match status" value="1"/>
</dbReference>
<evidence type="ECO:0000259" key="9">
    <source>
        <dbReference type="Pfam" id="PF01370"/>
    </source>
</evidence>
<comment type="similarity">
    <text evidence="3">Belongs to the NAD(P)-dependent epimerase/dehydratase family. Dihydroflavonol-4-reductase subfamily.</text>
</comment>
<reference evidence="10 11" key="1">
    <citation type="journal article" date="2024" name="Nat. Commun.">
        <title>Phylogenomics reveals the evolutionary origins of lichenization in chlorophyte algae.</title>
        <authorList>
            <person name="Puginier C."/>
            <person name="Libourel C."/>
            <person name="Otte J."/>
            <person name="Skaloud P."/>
            <person name="Haon M."/>
            <person name="Grisel S."/>
            <person name="Petersen M."/>
            <person name="Berrin J.G."/>
            <person name="Delaux P.M."/>
            <person name="Dal Grande F."/>
            <person name="Keller J."/>
        </authorList>
    </citation>
    <scope>NUCLEOTIDE SEQUENCE [LARGE SCALE GENOMIC DNA]</scope>
    <source>
        <strain evidence="10 11">SAG 2036</strain>
    </source>
</reference>
<comment type="catalytic activity">
    <reaction evidence="7">
        <text>(2S)-flavan-4-ol + NADP(+) = (2S)-flavanone + NADPH + H(+)</text>
        <dbReference type="Rhea" id="RHEA:11228"/>
        <dbReference type="ChEBI" id="CHEBI:15378"/>
        <dbReference type="ChEBI" id="CHEBI:15605"/>
        <dbReference type="ChEBI" id="CHEBI:15606"/>
        <dbReference type="ChEBI" id="CHEBI:57783"/>
        <dbReference type="ChEBI" id="CHEBI:58349"/>
        <dbReference type="EC" id="1.1.1.234"/>
    </reaction>
</comment>
<evidence type="ECO:0000313" key="10">
    <source>
        <dbReference type="EMBL" id="KAK9807370.1"/>
    </source>
</evidence>
<dbReference type="Proteomes" id="UP001465755">
    <property type="component" value="Unassembled WGS sequence"/>
</dbReference>
<dbReference type="InterPro" id="IPR001509">
    <property type="entry name" value="Epimerase_deHydtase"/>
</dbReference>
<evidence type="ECO:0000256" key="2">
    <source>
        <dbReference type="ARBA" id="ARBA00023241"/>
    </source>
</evidence>
<dbReference type="EC" id="1.1.1.219" evidence="5"/>
<dbReference type="EC" id="1.1.1.234" evidence="4"/>
<evidence type="ECO:0000256" key="4">
    <source>
        <dbReference type="ARBA" id="ARBA00039055"/>
    </source>
</evidence>
<comment type="caution">
    <text evidence="10">The sequence shown here is derived from an EMBL/GenBank/DDBJ whole genome shotgun (WGS) entry which is preliminary data.</text>
</comment>
<feature type="domain" description="NAD-dependent epimerase/dehydratase" evidence="9">
    <location>
        <begin position="5"/>
        <end position="243"/>
    </location>
</feature>
<keyword evidence="1" id="KW-0560">Oxidoreductase</keyword>
<comment type="catalytic activity">
    <reaction evidence="8">
        <text>a (2R,3S,4S)-leucoanthocyanidin + NADP(+) = a (2R,3R)-dihydroflavonol + NADPH + H(+)</text>
        <dbReference type="Rhea" id="RHEA:54444"/>
        <dbReference type="ChEBI" id="CHEBI:15378"/>
        <dbReference type="ChEBI" id="CHEBI:57783"/>
        <dbReference type="ChEBI" id="CHEBI:58349"/>
        <dbReference type="ChEBI" id="CHEBI:138176"/>
        <dbReference type="ChEBI" id="CHEBI:138188"/>
        <dbReference type="EC" id="1.1.1.219"/>
    </reaction>
</comment>
<proteinExistence type="inferred from homology"/>
<dbReference type="PANTHER" id="PTHR10366">
    <property type="entry name" value="NAD DEPENDENT EPIMERASE/DEHYDRATASE"/>
    <property type="match status" value="1"/>
</dbReference>
<dbReference type="GO" id="GO:0047890">
    <property type="term" value="F:flavanone 4-reductase activity"/>
    <property type="evidence" value="ECO:0007669"/>
    <property type="project" value="UniProtKB-EC"/>
</dbReference>
<dbReference type="InterPro" id="IPR050425">
    <property type="entry name" value="NAD(P)_dehydrat-like"/>
</dbReference>
<dbReference type="AlphaFoldDB" id="A0AAW1PC10"/>
<dbReference type="Pfam" id="PF01370">
    <property type="entry name" value="Epimerase"/>
    <property type="match status" value="1"/>
</dbReference>
<evidence type="ECO:0000256" key="7">
    <source>
        <dbReference type="ARBA" id="ARBA00048870"/>
    </source>
</evidence>
<gene>
    <name evidence="10" type="ORF">WJX73_008107</name>
</gene>
<accession>A0AAW1PC10</accession>
<dbReference type="EMBL" id="JALJOQ010000031">
    <property type="protein sequence ID" value="KAK9807370.1"/>
    <property type="molecule type" value="Genomic_DNA"/>
</dbReference>
<dbReference type="InterPro" id="IPR036291">
    <property type="entry name" value="NAD(P)-bd_dom_sf"/>
</dbReference>
<evidence type="ECO:0000256" key="6">
    <source>
        <dbReference type="ARBA" id="ARBA00042087"/>
    </source>
</evidence>
<keyword evidence="2" id="KW-0284">Flavonoid biosynthesis</keyword>
<evidence type="ECO:0000256" key="1">
    <source>
        <dbReference type="ARBA" id="ARBA00023002"/>
    </source>
</evidence>
<sequence length="362" mass="38123">MAEKVLVTGATGFLATHVVAQLLEKGYTVHATVRSLNSSKSTYLNKLADVLPGHLHLFQADLLQQGSFDQAVKGCKVIFHTASPFVFGTADPQKMVIDPAVQGTKAVLASAVAHKDTVKRIILTSSVAAVHGEYAAPPRSGKLYTEEDWNETSSAENDQHYHLSKVLAEREALKQAKEHSLDVVSICPNFILGPPLSPHAEGVSFEWMKALLEGQPPSGTPIICDVRDVARAHVLAAETPSASGRYIALHLVLLVVSLAALSQPTGAVDAPAYNCSVIATRGETNSFGALGCAGRGSPYCCNGSPLQPNFPGTYNCKPDTSLVLYGGGCSGSYQYAGCCPVSVANCTTLQAYNTPANAFGHG</sequence>
<dbReference type="SUPFAM" id="SSF51735">
    <property type="entry name" value="NAD(P)-binding Rossmann-fold domains"/>
    <property type="match status" value="1"/>
</dbReference>
<dbReference type="PANTHER" id="PTHR10366:SF564">
    <property type="entry name" value="STEROL-4-ALPHA-CARBOXYLATE 3-DEHYDROGENASE, DECARBOXYLATING"/>
    <property type="match status" value="1"/>
</dbReference>
<keyword evidence="11" id="KW-1185">Reference proteome</keyword>
<protein>
    <recommendedName>
        <fullName evidence="6">Flavanone 4-reductase</fullName>
        <ecNumber evidence="5">1.1.1.219</ecNumber>
        <ecNumber evidence="4">1.1.1.234</ecNumber>
    </recommendedName>
</protein>
<evidence type="ECO:0000256" key="5">
    <source>
        <dbReference type="ARBA" id="ARBA00039057"/>
    </source>
</evidence>
<dbReference type="GO" id="GO:0045552">
    <property type="term" value="F:dihydroflavanol 4-reductase activity"/>
    <property type="evidence" value="ECO:0007669"/>
    <property type="project" value="UniProtKB-EC"/>
</dbReference>
<dbReference type="FunFam" id="3.40.50.720:FF:000085">
    <property type="entry name" value="Dihydroflavonol reductase"/>
    <property type="match status" value="1"/>
</dbReference>